<keyword evidence="3" id="KW-1185">Reference proteome</keyword>
<proteinExistence type="predicted"/>
<dbReference type="EMBL" id="QPFP01000001">
    <property type="protein sequence ID" value="TEB40025.1"/>
    <property type="molecule type" value="Genomic_DNA"/>
</dbReference>
<evidence type="ECO:0000313" key="2">
    <source>
        <dbReference type="EMBL" id="TEB40025.1"/>
    </source>
</evidence>
<organism evidence="2 3">
    <name type="scientific">Coprinellus micaceus</name>
    <name type="common">Glistening ink-cap mushroom</name>
    <name type="synonym">Coprinus micaceus</name>
    <dbReference type="NCBI Taxonomy" id="71717"/>
    <lineage>
        <taxon>Eukaryota</taxon>
        <taxon>Fungi</taxon>
        <taxon>Dikarya</taxon>
        <taxon>Basidiomycota</taxon>
        <taxon>Agaricomycotina</taxon>
        <taxon>Agaricomycetes</taxon>
        <taxon>Agaricomycetidae</taxon>
        <taxon>Agaricales</taxon>
        <taxon>Agaricineae</taxon>
        <taxon>Psathyrellaceae</taxon>
        <taxon>Coprinellus</taxon>
    </lineage>
</organism>
<comment type="caution">
    <text evidence="2">The sequence shown here is derived from an EMBL/GenBank/DDBJ whole genome shotgun (WGS) entry which is preliminary data.</text>
</comment>
<gene>
    <name evidence="2" type="ORF">FA13DRAFT_48128</name>
</gene>
<protein>
    <submittedName>
        <fullName evidence="2">Uncharacterized protein</fullName>
    </submittedName>
</protein>
<accession>A0A4Y7U0S4</accession>
<name>A0A4Y7U0S4_COPMI</name>
<evidence type="ECO:0000256" key="1">
    <source>
        <dbReference type="SAM" id="MobiDB-lite"/>
    </source>
</evidence>
<dbReference type="AlphaFoldDB" id="A0A4Y7U0S4"/>
<reference evidence="2 3" key="1">
    <citation type="journal article" date="2019" name="Nat. Ecol. Evol.">
        <title>Megaphylogeny resolves global patterns of mushroom evolution.</title>
        <authorList>
            <person name="Varga T."/>
            <person name="Krizsan K."/>
            <person name="Foldi C."/>
            <person name="Dima B."/>
            <person name="Sanchez-Garcia M."/>
            <person name="Sanchez-Ramirez S."/>
            <person name="Szollosi G.J."/>
            <person name="Szarkandi J.G."/>
            <person name="Papp V."/>
            <person name="Albert L."/>
            <person name="Andreopoulos W."/>
            <person name="Angelini C."/>
            <person name="Antonin V."/>
            <person name="Barry K.W."/>
            <person name="Bougher N.L."/>
            <person name="Buchanan P."/>
            <person name="Buyck B."/>
            <person name="Bense V."/>
            <person name="Catcheside P."/>
            <person name="Chovatia M."/>
            <person name="Cooper J."/>
            <person name="Damon W."/>
            <person name="Desjardin D."/>
            <person name="Finy P."/>
            <person name="Geml J."/>
            <person name="Haridas S."/>
            <person name="Hughes K."/>
            <person name="Justo A."/>
            <person name="Karasinski D."/>
            <person name="Kautmanova I."/>
            <person name="Kiss B."/>
            <person name="Kocsube S."/>
            <person name="Kotiranta H."/>
            <person name="LaButti K.M."/>
            <person name="Lechner B.E."/>
            <person name="Liimatainen K."/>
            <person name="Lipzen A."/>
            <person name="Lukacs Z."/>
            <person name="Mihaltcheva S."/>
            <person name="Morgado L.N."/>
            <person name="Niskanen T."/>
            <person name="Noordeloos M.E."/>
            <person name="Ohm R.A."/>
            <person name="Ortiz-Santana B."/>
            <person name="Ovrebo C."/>
            <person name="Racz N."/>
            <person name="Riley R."/>
            <person name="Savchenko A."/>
            <person name="Shiryaev A."/>
            <person name="Soop K."/>
            <person name="Spirin V."/>
            <person name="Szebenyi C."/>
            <person name="Tomsovsky M."/>
            <person name="Tulloss R.E."/>
            <person name="Uehling J."/>
            <person name="Grigoriev I.V."/>
            <person name="Vagvolgyi C."/>
            <person name="Papp T."/>
            <person name="Martin F.M."/>
            <person name="Miettinen O."/>
            <person name="Hibbett D.S."/>
            <person name="Nagy L.G."/>
        </authorList>
    </citation>
    <scope>NUCLEOTIDE SEQUENCE [LARGE SCALE GENOMIC DNA]</scope>
    <source>
        <strain evidence="2 3">FP101781</strain>
    </source>
</reference>
<dbReference type="Proteomes" id="UP000298030">
    <property type="component" value="Unassembled WGS sequence"/>
</dbReference>
<evidence type="ECO:0000313" key="3">
    <source>
        <dbReference type="Proteomes" id="UP000298030"/>
    </source>
</evidence>
<sequence>MSFALEPQPHPPSASRSGNTQGPVGKTEDCTMSPSSTVTPPAPHPLDRLSTHPAPLFPLALS</sequence>
<feature type="region of interest" description="Disordered" evidence="1">
    <location>
        <begin position="1"/>
        <end position="62"/>
    </location>
</feature>
<feature type="compositionally biased region" description="Polar residues" evidence="1">
    <location>
        <begin position="30"/>
        <end position="39"/>
    </location>
</feature>